<sequence>MYIGPFYFDTKEIFLILAAILIGFAMYFGWPLIWFNPRILFTLIILMLLTKGLLPAIHNEAFFILALITIFLSLYLPLFQIILFYFISFTFFRLLKVI</sequence>
<comment type="caution">
    <text evidence="2">The sequence shown here is derived from an EMBL/GenBank/DDBJ whole genome shotgun (WGS) entry which is preliminary data.</text>
</comment>
<dbReference type="EMBL" id="PFLI01000191">
    <property type="protein sequence ID" value="PIY71532.1"/>
    <property type="molecule type" value="Genomic_DNA"/>
</dbReference>
<proteinExistence type="predicted"/>
<evidence type="ECO:0000313" key="2">
    <source>
        <dbReference type="EMBL" id="PIY71532.1"/>
    </source>
</evidence>
<feature type="transmembrane region" description="Helical" evidence="1">
    <location>
        <begin position="39"/>
        <end position="57"/>
    </location>
</feature>
<keyword evidence="1" id="KW-0472">Membrane</keyword>
<gene>
    <name evidence="2" type="ORF">COY87_05695</name>
</gene>
<protein>
    <submittedName>
        <fullName evidence="2">Uncharacterized protein</fullName>
    </submittedName>
</protein>
<dbReference type="Proteomes" id="UP000229401">
    <property type="component" value="Unassembled WGS sequence"/>
</dbReference>
<keyword evidence="1" id="KW-0812">Transmembrane</keyword>
<evidence type="ECO:0000256" key="1">
    <source>
        <dbReference type="SAM" id="Phobius"/>
    </source>
</evidence>
<organism evidence="2 3">
    <name type="scientific">Candidatus Roizmanbacteria bacterium CG_4_10_14_0_8_um_filter_33_9</name>
    <dbReference type="NCBI Taxonomy" id="1974826"/>
    <lineage>
        <taxon>Bacteria</taxon>
        <taxon>Candidatus Roizmaniibacteriota</taxon>
    </lineage>
</organism>
<feature type="transmembrane region" description="Helical" evidence="1">
    <location>
        <begin position="12"/>
        <end position="33"/>
    </location>
</feature>
<name>A0A2M7QGS3_9BACT</name>
<feature type="transmembrane region" description="Helical" evidence="1">
    <location>
        <begin position="64"/>
        <end position="87"/>
    </location>
</feature>
<dbReference type="AlphaFoldDB" id="A0A2M7QGS3"/>
<keyword evidence="1" id="KW-1133">Transmembrane helix</keyword>
<accession>A0A2M7QGS3</accession>
<reference evidence="3" key="1">
    <citation type="submission" date="2017-09" db="EMBL/GenBank/DDBJ databases">
        <title>Depth-based differentiation of microbial function through sediment-hosted aquifers and enrichment of novel symbionts in the deep terrestrial subsurface.</title>
        <authorList>
            <person name="Probst A.J."/>
            <person name="Ladd B."/>
            <person name="Jarett J.K."/>
            <person name="Geller-Mcgrath D.E."/>
            <person name="Sieber C.M.K."/>
            <person name="Emerson J.B."/>
            <person name="Anantharaman K."/>
            <person name="Thomas B.C."/>
            <person name="Malmstrom R."/>
            <person name="Stieglmeier M."/>
            <person name="Klingl A."/>
            <person name="Woyke T."/>
            <person name="Ryan C.M."/>
            <person name="Banfield J.F."/>
        </authorList>
    </citation>
    <scope>NUCLEOTIDE SEQUENCE [LARGE SCALE GENOMIC DNA]</scope>
</reference>
<evidence type="ECO:0000313" key="3">
    <source>
        <dbReference type="Proteomes" id="UP000229401"/>
    </source>
</evidence>